<organism evidence="1 2">
    <name type="scientific">Brevibacillus invocatus</name>
    <dbReference type="NCBI Taxonomy" id="173959"/>
    <lineage>
        <taxon>Bacteria</taxon>
        <taxon>Bacillati</taxon>
        <taxon>Bacillota</taxon>
        <taxon>Bacilli</taxon>
        <taxon>Bacillales</taxon>
        <taxon>Paenibacillaceae</taxon>
        <taxon>Brevibacillus</taxon>
    </lineage>
</organism>
<comment type="caution">
    <text evidence="1">The sequence shown here is derived from an EMBL/GenBank/DDBJ whole genome shotgun (WGS) entry which is preliminary data.</text>
</comment>
<dbReference type="OrthoDB" id="2679990at2"/>
<name>A0A3M8CMT9_9BACL</name>
<keyword evidence="2" id="KW-1185">Reference proteome</keyword>
<dbReference type="Proteomes" id="UP000282028">
    <property type="component" value="Unassembled WGS sequence"/>
</dbReference>
<reference evidence="1 2" key="1">
    <citation type="submission" date="2018-10" db="EMBL/GenBank/DDBJ databases">
        <title>Phylogenomics of Brevibacillus.</title>
        <authorList>
            <person name="Dunlap C."/>
        </authorList>
    </citation>
    <scope>NUCLEOTIDE SEQUENCE [LARGE SCALE GENOMIC DNA]</scope>
    <source>
        <strain evidence="1 2">JCM 12215</strain>
    </source>
</reference>
<evidence type="ECO:0000313" key="1">
    <source>
        <dbReference type="EMBL" id="RNB77056.1"/>
    </source>
</evidence>
<dbReference type="EMBL" id="RHHR01000002">
    <property type="protein sequence ID" value="RNB77056.1"/>
    <property type="molecule type" value="Genomic_DNA"/>
</dbReference>
<gene>
    <name evidence="1" type="ORF">EDM52_00570</name>
</gene>
<sequence>MSMFETEILSMTDITALNKMKEEIKDTVTSAALNWQSRMEIYQKVQMIVSRIEYLEKHSMTS</sequence>
<protein>
    <submittedName>
        <fullName evidence="1">Uncharacterized protein</fullName>
    </submittedName>
</protein>
<evidence type="ECO:0000313" key="2">
    <source>
        <dbReference type="Proteomes" id="UP000282028"/>
    </source>
</evidence>
<proteinExistence type="predicted"/>
<accession>A0A3M8CMT9</accession>
<dbReference type="RefSeq" id="WP_057134217.1">
    <property type="nucleotide sequence ID" value="NZ_CBCSBE010000018.1"/>
</dbReference>
<dbReference type="AlphaFoldDB" id="A0A3M8CMT9"/>